<keyword evidence="2" id="KW-0808">Transferase</keyword>
<gene>
    <name evidence="9" type="ORF">LQG66_16775</name>
</gene>
<dbReference type="Pfam" id="PF07005">
    <property type="entry name" value="SBD_N"/>
    <property type="match status" value="1"/>
</dbReference>
<feature type="domain" description="Four-carbon acid sugar kinase nucleotide binding" evidence="8">
    <location>
        <begin position="252"/>
        <end position="336"/>
    </location>
</feature>
<dbReference type="EMBL" id="CP088156">
    <property type="protein sequence ID" value="UFZ07850.1"/>
    <property type="molecule type" value="Genomic_DNA"/>
</dbReference>
<evidence type="ECO:0000259" key="8">
    <source>
        <dbReference type="Pfam" id="PF17042"/>
    </source>
</evidence>
<dbReference type="GO" id="GO:0016301">
    <property type="term" value="F:kinase activity"/>
    <property type="evidence" value="ECO:0007669"/>
    <property type="project" value="UniProtKB-KW"/>
</dbReference>
<accession>A0ABY3RK62</accession>
<dbReference type="Gene3D" id="3.40.50.10840">
    <property type="entry name" value="Putative sugar-binding, N-terminal domain"/>
    <property type="match status" value="1"/>
</dbReference>
<dbReference type="InterPro" id="IPR042213">
    <property type="entry name" value="NBD_C_sf"/>
</dbReference>
<sequence>MRTNSQYTIGILADDLTSAADGAGPFVERGLRAIVGRRRLPLQDAAIVAVDSGSRSALASHTAQRVSELAEQLASRDVLYKTVDSTLRGHVTAELEAAYIASGRKMLVFAPAFPGAGRTTVSGVQLVDGVPVAETVYGRDPVHPARHSRLVELVPACIGSVVILDAATQDDLDTQIAALPEPESILWVGSPGMALALAKRLAPAAAASDVTVAARGDILIAIGSANPRSHRQADGVALAPGVALLRAPVERMDDPGAVVRDIARDVARRVADERFDVVIATGGDTMEAILDRLDIGAFEILQELEPGFPLGRAFLGDGRELLIAMKAGGFGDDNTLRRAIAQLRLGAWASEQVVW</sequence>
<evidence type="ECO:0000256" key="4">
    <source>
        <dbReference type="ARBA" id="ARBA00022777"/>
    </source>
</evidence>
<evidence type="ECO:0000313" key="10">
    <source>
        <dbReference type="Proteomes" id="UP001431010"/>
    </source>
</evidence>
<keyword evidence="4 9" id="KW-0418">Kinase</keyword>
<dbReference type="InterPro" id="IPR037051">
    <property type="entry name" value="4-carb_acid_sugar_kinase_N_sf"/>
</dbReference>
<dbReference type="Gene3D" id="3.40.980.20">
    <property type="entry name" value="Four-carbon acid sugar kinase, nucleotide binding domain"/>
    <property type="match status" value="1"/>
</dbReference>
<name>A0ABY3RK62_9BRAD</name>
<feature type="domain" description="Four-carbon acid sugar kinase N-terminal" evidence="7">
    <location>
        <begin position="9"/>
        <end position="154"/>
    </location>
</feature>
<dbReference type="Pfam" id="PF17042">
    <property type="entry name" value="NBD_C"/>
    <property type="match status" value="1"/>
</dbReference>
<evidence type="ECO:0000256" key="2">
    <source>
        <dbReference type="ARBA" id="ARBA00022679"/>
    </source>
</evidence>
<evidence type="ECO:0000256" key="6">
    <source>
        <dbReference type="ARBA" id="ARBA00023277"/>
    </source>
</evidence>
<keyword evidence="6" id="KW-0119">Carbohydrate metabolism</keyword>
<dbReference type="SUPFAM" id="SSF142764">
    <property type="entry name" value="YgbK-like"/>
    <property type="match status" value="1"/>
</dbReference>
<protein>
    <submittedName>
        <fullName evidence="9">Four-carbon acid sugar kinase family protein</fullName>
    </submittedName>
</protein>
<evidence type="ECO:0000256" key="3">
    <source>
        <dbReference type="ARBA" id="ARBA00022741"/>
    </source>
</evidence>
<organism evidence="9 10">
    <name type="scientific">Bradyrhizobium ontarionense</name>
    <dbReference type="NCBI Taxonomy" id="2898149"/>
    <lineage>
        <taxon>Bacteria</taxon>
        <taxon>Pseudomonadati</taxon>
        <taxon>Pseudomonadota</taxon>
        <taxon>Alphaproteobacteria</taxon>
        <taxon>Hyphomicrobiales</taxon>
        <taxon>Nitrobacteraceae</taxon>
        <taxon>Bradyrhizobium</taxon>
    </lineage>
</organism>
<dbReference type="InterPro" id="IPR031475">
    <property type="entry name" value="NBD_C"/>
</dbReference>
<keyword evidence="5" id="KW-0067">ATP-binding</keyword>
<dbReference type="Proteomes" id="UP001431010">
    <property type="component" value="Chromosome"/>
</dbReference>
<dbReference type="InterPro" id="IPR010737">
    <property type="entry name" value="4-carb_acid_sugar_kinase_N"/>
</dbReference>
<comment type="similarity">
    <text evidence="1">Belongs to the four-carbon acid sugar kinase family.</text>
</comment>
<evidence type="ECO:0000313" key="9">
    <source>
        <dbReference type="EMBL" id="UFZ07850.1"/>
    </source>
</evidence>
<reference evidence="9" key="1">
    <citation type="journal article" date="2024" name="Antonie Van Leeuwenhoek">
        <title>Bradyrhizobium ontarionense sp. nov., a novel bacterial symbiont isolated from Aeschynomene indica (Indian jointvetch), harbours photosynthesis, nitrogen fixation and nitrous oxide (N2O) reductase genes.</title>
        <authorList>
            <person name="Bromfield E.S.P."/>
            <person name="Cloutier S."/>
        </authorList>
    </citation>
    <scope>NUCLEOTIDE SEQUENCE</scope>
    <source>
        <strain evidence="9">A19</strain>
    </source>
</reference>
<proteinExistence type="inferred from homology"/>
<evidence type="ECO:0000256" key="5">
    <source>
        <dbReference type="ARBA" id="ARBA00022840"/>
    </source>
</evidence>
<dbReference type="RefSeq" id="WP_231327299.1">
    <property type="nucleotide sequence ID" value="NZ_CP088156.1"/>
</dbReference>
<keyword evidence="10" id="KW-1185">Reference proteome</keyword>
<keyword evidence="3" id="KW-0547">Nucleotide-binding</keyword>
<evidence type="ECO:0000259" key="7">
    <source>
        <dbReference type="Pfam" id="PF07005"/>
    </source>
</evidence>
<evidence type="ECO:0000256" key="1">
    <source>
        <dbReference type="ARBA" id="ARBA00005715"/>
    </source>
</evidence>